<proteinExistence type="predicted"/>
<dbReference type="EMBL" id="LJCR01001987">
    <property type="protein sequence ID" value="KPV49410.1"/>
    <property type="molecule type" value="Genomic_DNA"/>
</dbReference>
<dbReference type="CDD" id="cd00293">
    <property type="entry name" value="USP-like"/>
    <property type="match status" value="1"/>
</dbReference>
<reference evidence="2 3" key="1">
    <citation type="submission" date="2015-09" db="EMBL/GenBank/DDBJ databases">
        <title>Draft genome sequence of Kouleothrix aurantiaca JCM 19913.</title>
        <authorList>
            <person name="Hemp J."/>
        </authorList>
    </citation>
    <scope>NUCLEOTIDE SEQUENCE [LARGE SCALE GENOMIC DNA]</scope>
    <source>
        <strain evidence="2 3">COM-B</strain>
    </source>
</reference>
<dbReference type="AlphaFoldDB" id="A0A0P9DHL5"/>
<accession>A0A0P9DHL5</accession>
<sequence length="108" mass="11844">MQTILVPLDGSALSEQVLPFVRTLAPALHARVVLLHVVTDPEHEYPVTHAPDMPAAAPGGRWAREQYAHWQQHRHEVQAYLAAQAAPLLTAGIAVEYHIETGMPAETI</sequence>
<dbReference type="SUPFAM" id="SSF52402">
    <property type="entry name" value="Adenine nucleotide alpha hydrolases-like"/>
    <property type="match status" value="1"/>
</dbReference>
<organism evidence="2 3">
    <name type="scientific">Kouleothrix aurantiaca</name>
    <dbReference type="NCBI Taxonomy" id="186479"/>
    <lineage>
        <taxon>Bacteria</taxon>
        <taxon>Bacillati</taxon>
        <taxon>Chloroflexota</taxon>
        <taxon>Chloroflexia</taxon>
        <taxon>Chloroflexales</taxon>
        <taxon>Roseiflexineae</taxon>
        <taxon>Roseiflexaceae</taxon>
        <taxon>Kouleothrix</taxon>
    </lineage>
</organism>
<gene>
    <name evidence="2" type="ORF">SE17_32785</name>
</gene>
<protein>
    <recommendedName>
        <fullName evidence="1">UspA domain-containing protein</fullName>
    </recommendedName>
</protein>
<evidence type="ECO:0000259" key="1">
    <source>
        <dbReference type="Pfam" id="PF00582"/>
    </source>
</evidence>
<dbReference type="Pfam" id="PF00582">
    <property type="entry name" value="Usp"/>
    <property type="match status" value="1"/>
</dbReference>
<dbReference type="Proteomes" id="UP000050509">
    <property type="component" value="Unassembled WGS sequence"/>
</dbReference>
<dbReference type="InterPro" id="IPR014729">
    <property type="entry name" value="Rossmann-like_a/b/a_fold"/>
</dbReference>
<feature type="domain" description="UspA" evidence="1">
    <location>
        <begin position="1"/>
        <end position="108"/>
    </location>
</feature>
<dbReference type="InterPro" id="IPR006016">
    <property type="entry name" value="UspA"/>
</dbReference>
<evidence type="ECO:0000313" key="2">
    <source>
        <dbReference type="EMBL" id="KPV49410.1"/>
    </source>
</evidence>
<name>A0A0P9DHL5_9CHLR</name>
<dbReference type="Gene3D" id="3.40.50.620">
    <property type="entry name" value="HUPs"/>
    <property type="match status" value="1"/>
</dbReference>
<feature type="non-terminal residue" evidence="2">
    <location>
        <position position="108"/>
    </location>
</feature>
<evidence type="ECO:0000313" key="3">
    <source>
        <dbReference type="Proteomes" id="UP000050509"/>
    </source>
</evidence>
<comment type="caution">
    <text evidence="2">The sequence shown here is derived from an EMBL/GenBank/DDBJ whole genome shotgun (WGS) entry which is preliminary data.</text>
</comment>
<keyword evidence="3" id="KW-1185">Reference proteome</keyword>